<evidence type="ECO:0000256" key="1">
    <source>
        <dbReference type="ARBA" id="ARBA00022536"/>
    </source>
</evidence>
<sequence>LHQRFGQCYRCDYGQYQDESGQRMCKKCPYGTTTKQLGAASISDCLSTNQCTNGEHKCHWLAACYDLPDTDNKPLYGCKCQPGFVGNGFECTGESATTYMQSIFRLAQTLKLFLRTICSTVY</sequence>
<dbReference type="InterPro" id="IPR000742">
    <property type="entry name" value="EGF"/>
</dbReference>
<organism evidence="5">
    <name type="scientific">Anisakis simplex</name>
    <name type="common">Herring worm</name>
    <dbReference type="NCBI Taxonomy" id="6269"/>
    <lineage>
        <taxon>Eukaryota</taxon>
        <taxon>Metazoa</taxon>
        <taxon>Ecdysozoa</taxon>
        <taxon>Nematoda</taxon>
        <taxon>Chromadorea</taxon>
        <taxon>Rhabditida</taxon>
        <taxon>Spirurina</taxon>
        <taxon>Ascaridomorpha</taxon>
        <taxon>Ascaridoidea</taxon>
        <taxon>Anisakidae</taxon>
        <taxon>Anisakis</taxon>
        <taxon>Anisakis simplex complex</taxon>
    </lineage>
</organism>
<dbReference type="Pfam" id="PF12947">
    <property type="entry name" value="EGF_3"/>
    <property type="match status" value="1"/>
</dbReference>
<name>A0A0M3JJ38_ANISI</name>
<dbReference type="PROSITE" id="PS50026">
    <property type="entry name" value="EGF_3"/>
    <property type="match status" value="1"/>
</dbReference>
<dbReference type="SMART" id="SM01411">
    <property type="entry name" value="Ephrin_rec_like"/>
    <property type="match status" value="1"/>
</dbReference>
<keyword evidence="2" id="KW-1015">Disulfide bond</keyword>
<dbReference type="AlphaFoldDB" id="A0A0M3JJ38"/>
<dbReference type="Pfam" id="PF07699">
    <property type="entry name" value="Ephrin_rec_like"/>
    <property type="match status" value="1"/>
</dbReference>
<accession>A0A0M3JJ38</accession>
<dbReference type="Gene3D" id="2.40.155.10">
    <property type="entry name" value="Green fluorescent protein"/>
    <property type="match status" value="1"/>
</dbReference>
<evidence type="ECO:0000313" key="5">
    <source>
        <dbReference type="WBParaSite" id="ASIM_0000765401-mRNA-1"/>
    </source>
</evidence>
<feature type="domain" description="EGF-like" evidence="4">
    <location>
        <begin position="47"/>
        <end position="90"/>
    </location>
</feature>
<proteinExistence type="predicted"/>
<dbReference type="WBParaSite" id="ASIM_0000765401-mRNA-1">
    <property type="protein sequence ID" value="ASIM_0000765401-mRNA-1"/>
    <property type="gene ID" value="ASIM_0000765401"/>
</dbReference>
<dbReference type="Gene3D" id="2.10.50.10">
    <property type="entry name" value="Tumor Necrosis Factor Receptor, subunit A, domain 2"/>
    <property type="match status" value="1"/>
</dbReference>
<evidence type="ECO:0000256" key="2">
    <source>
        <dbReference type="ARBA" id="ARBA00023157"/>
    </source>
</evidence>
<reference evidence="5" key="1">
    <citation type="submission" date="2017-02" db="UniProtKB">
        <authorList>
            <consortium name="WormBaseParasite"/>
        </authorList>
    </citation>
    <scope>IDENTIFICATION</scope>
</reference>
<dbReference type="InterPro" id="IPR024731">
    <property type="entry name" value="NELL2-like_EGF"/>
</dbReference>
<protein>
    <submittedName>
        <fullName evidence="5">EGF-like domain-containing protein</fullName>
    </submittedName>
</protein>
<dbReference type="InterPro" id="IPR011641">
    <property type="entry name" value="Tyr-kin_ephrin_A/B_rcpt-like"/>
</dbReference>
<evidence type="ECO:0000259" key="4">
    <source>
        <dbReference type="PROSITE" id="PS50026"/>
    </source>
</evidence>
<keyword evidence="1 3" id="KW-0245">EGF-like domain</keyword>
<dbReference type="InterPro" id="IPR009017">
    <property type="entry name" value="GFP"/>
</dbReference>
<comment type="caution">
    <text evidence="3">Lacks conserved residue(s) required for the propagation of feature annotation.</text>
</comment>
<evidence type="ECO:0000256" key="3">
    <source>
        <dbReference type="PROSITE-ProRule" id="PRU00076"/>
    </source>
</evidence>